<dbReference type="EMBL" id="AJWJ01000084">
    <property type="protein sequence ID" value="KAF2075824.1"/>
    <property type="molecule type" value="Genomic_DNA"/>
</dbReference>
<comment type="caution">
    <text evidence="7">The sequence shown here is derived from an EMBL/GenBank/DDBJ whole genome shotgun (WGS) entry which is preliminary data.</text>
</comment>
<dbReference type="GO" id="GO:0016787">
    <property type="term" value="F:hydrolase activity"/>
    <property type="evidence" value="ECO:0007669"/>
    <property type="project" value="InterPro"/>
</dbReference>
<comment type="subcellular location">
    <subcellularLocation>
        <location evidence="1">Membrane</location>
        <topology evidence="1">Multi-pass membrane protein</topology>
    </subcellularLocation>
</comment>
<keyword evidence="4 5" id="KW-0472">Membrane</keyword>
<dbReference type="InterPro" id="IPR033308">
    <property type="entry name" value="PGAP5/Cdc1/Ted1"/>
</dbReference>
<proteinExistence type="predicted"/>
<evidence type="ECO:0000256" key="5">
    <source>
        <dbReference type="SAM" id="Phobius"/>
    </source>
</evidence>
<dbReference type="GO" id="GO:0016020">
    <property type="term" value="C:membrane"/>
    <property type="evidence" value="ECO:0007669"/>
    <property type="project" value="UniProtKB-SubCell"/>
</dbReference>
<dbReference type="Proteomes" id="UP000695562">
    <property type="component" value="Unassembled WGS sequence"/>
</dbReference>
<evidence type="ECO:0000256" key="4">
    <source>
        <dbReference type="ARBA" id="ARBA00023136"/>
    </source>
</evidence>
<name>A0A8J4V982_9MYCE</name>
<dbReference type="OrthoDB" id="9984693at2759"/>
<feature type="domain" description="Calcineurin-like phosphoesterase" evidence="6">
    <location>
        <begin position="23"/>
        <end position="261"/>
    </location>
</feature>
<keyword evidence="2 5" id="KW-0812">Transmembrane</keyword>
<dbReference type="AlphaFoldDB" id="A0A8J4V982"/>
<evidence type="ECO:0000259" key="6">
    <source>
        <dbReference type="Pfam" id="PF00149"/>
    </source>
</evidence>
<reference evidence="7" key="1">
    <citation type="submission" date="2020-01" db="EMBL/GenBank/DDBJ databases">
        <title>Development of genomics and gene disruption for Polysphondylium violaceum indicates a role for the polyketide synthase stlB in stalk morphogenesis.</title>
        <authorList>
            <person name="Narita B."/>
            <person name="Kawabe Y."/>
            <person name="Kin K."/>
            <person name="Saito T."/>
            <person name="Gibbs R."/>
            <person name="Kuspa A."/>
            <person name="Muzny D."/>
            <person name="Queller D."/>
            <person name="Richards S."/>
            <person name="Strassman J."/>
            <person name="Sucgang R."/>
            <person name="Worley K."/>
            <person name="Schaap P."/>
        </authorList>
    </citation>
    <scope>NUCLEOTIDE SEQUENCE</scope>
    <source>
        <strain evidence="7">QSvi11</strain>
    </source>
</reference>
<dbReference type="InterPro" id="IPR029052">
    <property type="entry name" value="Metallo-depent_PP-like"/>
</dbReference>
<evidence type="ECO:0000256" key="3">
    <source>
        <dbReference type="ARBA" id="ARBA00022989"/>
    </source>
</evidence>
<sequence length="363" mass="42730">MFFCNWKYNINKENDIAQMILLGDPQMEGDWRIKREGLKGEYNIAFNDRFFKHIVDNIAYYLQPSLVFVLGDLFSSQYINDDEFLVRTNRYRNIFSPLLYKQSKSELKIINVTGNHDIGYANEASLHRINRFEQAFGKVNDKFYVSGHLFGVVNSINLDRSQDERLYNQTWDHLRALKEEAESTQSPLIILTHIPLYKDIDTIDRSLPLYQQQPFLCRERDHTRKDRNGNIIEQTMISKESSDYILEHLKPLFIFNGHDHEGCIFKHQNNITTEYTIRSMMGGYAGYSALFELKKLSKSSSPSTKEEFEYSFQWCPFIETRFINISFGVTGGWLVLFILFNLVLSFVVPFINKHKQDKKKKIQ</sequence>
<dbReference type="GO" id="GO:0006506">
    <property type="term" value="P:GPI anchor biosynthetic process"/>
    <property type="evidence" value="ECO:0007669"/>
    <property type="project" value="InterPro"/>
</dbReference>
<keyword evidence="3 5" id="KW-1133">Transmembrane helix</keyword>
<accession>A0A8J4V982</accession>
<dbReference type="GO" id="GO:0005783">
    <property type="term" value="C:endoplasmic reticulum"/>
    <property type="evidence" value="ECO:0007669"/>
    <property type="project" value="TreeGrafter"/>
</dbReference>
<dbReference type="InterPro" id="IPR004843">
    <property type="entry name" value="Calcineurin-like_PHP"/>
</dbReference>
<dbReference type="Gene3D" id="3.60.21.10">
    <property type="match status" value="1"/>
</dbReference>
<gene>
    <name evidence="7" type="ORF">CYY_002858</name>
</gene>
<dbReference type="PANTHER" id="PTHR13315">
    <property type="entry name" value="METALLO PHOSPHOESTERASE RELATED"/>
    <property type="match status" value="1"/>
</dbReference>
<evidence type="ECO:0000313" key="7">
    <source>
        <dbReference type="EMBL" id="KAF2075824.1"/>
    </source>
</evidence>
<dbReference type="Pfam" id="PF00149">
    <property type="entry name" value="Metallophos"/>
    <property type="match status" value="1"/>
</dbReference>
<organism evidence="7 8">
    <name type="scientific">Polysphondylium violaceum</name>
    <dbReference type="NCBI Taxonomy" id="133409"/>
    <lineage>
        <taxon>Eukaryota</taxon>
        <taxon>Amoebozoa</taxon>
        <taxon>Evosea</taxon>
        <taxon>Eumycetozoa</taxon>
        <taxon>Dictyostelia</taxon>
        <taxon>Dictyosteliales</taxon>
        <taxon>Dictyosteliaceae</taxon>
        <taxon>Polysphondylium</taxon>
    </lineage>
</organism>
<protein>
    <recommendedName>
        <fullName evidence="6">Calcineurin-like phosphoesterase domain-containing protein</fullName>
    </recommendedName>
</protein>
<evidence type="ECO:0000256" key="2">
    <source>
        <dbReference type="ARBA" id="ARBA00022692"/>
    </source>
</evidence>
<keyword evidence="8" id="KW-1185">Reference proteome</keyword>
<dbReference type="PANTHER" id="PTHR13315:SF1">
    <property type="entry name" value="PROTEIN TED1"/>
    <property type="match status" value="1"/>
</dbReference>
<dbReference type="SUPFAM" id="SSF56300">
    <property type="entry name" value="Metallo-dependent phosphatases"/>
    <property type="match status" value="1"/>
</dbReference>
<feature type="transmembrane region" description="Helical" evidence="5">
    <location>
        <begin position="331"/>
        <end position="351"/>
    </location>
</feature>
<evidence type="ECO:0000256" key="1">
    <source>
        <dbReference type="ARBA" id="ARBA00004141"/>
    </source>
</evidence>
<evidence type="ECO:0000313" key="8">
    <source>
        <dbReference type="Proteomes" id="UP000695562"/>
    </source>
</evidence>